<name>A0A7I7M4D7_9MYCO</name>
<evidence type="ECO:0000256" key="1">
    <source>
        <dbReference type="ARBA" id="ARBA00022617"/>
    </source>
</evidence>
<dbReference type="Gene3D" id="2.40.128.20">
    <property type="match status" value="1"/>
</dbReference>
<dbReference type="CDD" id="cd07828">
    <property type="entry name" value="lipocalin_heme-bd-THAP4-like"/>
    <property type="match status" value="1"/>
</dbReference>
<evidence type="ECO:0000313" key="7">
    <source>
        <dbReference type="EMBL" id="BBX67045.1"/>
    </source>
</evidence>
<dbReference type="InterPro" id="IPR022939">
    <property type="entry name" value="Nb(III)_bact/plant"/>
</dbReference>
<dbReference type="GO" id="GO:0046872">
    <property type="term" value="F:metal ion binding"/>
    <property type="evidence" value="ECO:0007669"/>
    <property type="project" value="UniProtKB-KW"/>
</dbReference>
<dbReference type="PANTHER" id="PTHR15854:SF4">
    <property type="entry name" value="PEROXYNITRITE ISOMERASE THAP4"/>
    <property type="match status" value="1"/>
</dbReference>
<keyword evidence="8" id="KW-1185">Reference proteome</keyword>
<dbReference type="AlphaFoldDB" id="A0A7I7M4D7"/>
<keyword evidence="4 5" id="KW-0413">Isomerase</keyword>
<dbReference type="InterPro" id="IPR012674">
    <property type="entry name" value="Calycin"/>
</dbReference>
<comment type="catalytic activity">
    <reaction evidence="5">
        <text>peroxynitrite = nitrate</text>
        <dbReference type="Rhea" id="RHEA:63116"/>
        <dbReference type="ChEBI" id="CHEBI:17632"/>
        <dbReference type="ChEBI" id="CHEBI:25941"/>
    </reaction>
</comment>
<evidence type="ECO:0000313" key="8">
    <source>
        <dbReference type="Proteomes" id="UP000466514"/>
    </source>
</evidence>
<dbReference type="HAMAP" id="MF_01297">
    <property type="entry name" value="nitrobindin"/>
    <property type="match status" value="1"/>
</dbReference>
<dbReference type="Pfam" id="PF08768">
    <property type="entry name" value="THAP4_heme-bd"/>
    <property type="match status" value="1"/>
</dbReference>
<sequence length="253" mass="26651">MSASAGPAWTVVLDVESDPEGSAHAMLGTGAAAIPAQSATATTAYRILGRLRARSPSITANDSVLLKPNPDNLRCPVSVVTSGGATYAGPVAVSGAELHPDIAVLAPLLGTWAGEGAGEYPTIEPFSYIEEVTFGHAGKPFLTYVQRTRATDDGRPLHAETGYLRAPAADRVEWILAHPTGITEIQEGRIAADGNGLRMDLVSSEIGRAESAKEVMAVCRSMEVRGDTLTYSLRMAAVGQPLQHHLSAVLRRR</sequence>
<dbReference type="InterPro" id="IPR045165">
    <property type="entry name" value="Nitrobindin"/>
</dbReference>
<keyword evidence="1 5" id="KW-0349">Heme</keyword>
<dbReference type="PANTHER" id="PTHR15854">
    <property type="entry name" value="THAP4 PROTEIN"/>
    <property type="match status" value="1"/>
</dbReference>
<evidence type="ECO:0000256" key="4">
    <source>
        <dbReference type="ARBA" id="ARBA00023235"/>
    </source>
</evidence>
<dbReference type="EMBL" id="AP022574">
    <property type="protein sequence ID" value="BBX67045.1"/>
    <property type="molecule type" value="Genomic_DNA"/>
</dbReference>
<protein>
    <recommendedName>
        <fullName evidence="5">Peroxynitrite isomerase</fullName>
        <ecNumber evidence="5">5.99.-.-</ecNumber>
    </recommendedName>
    <alternativeName>
        <fullName evidence="5">Ferric nitrobindin</fullName>
        <shortName evidence="5">Nb(III)</shortName>
    </alternativeName>
</protein>
<evidence type="ECO:0000256" key="5">
    <source>
        <dbReference type="HAMAP-Rule" id="MF_01297"/>
    </source>
</evidence>
<dbReference type="InterPro" id="IPR014878">
    <property type="entry name" value="THAP4-like_heme-bd"/>
</dbReference>
<dbReference type="EC" id="5.99.-.-" evidence="5"/>
<feature type="domain" description="THAP4-like heme-binding" evidence="6">
    <location>
        <begin position="102"/>
        <end position="252"/>
    </location>
</feature>
<feature type="binding site" evidence="5">
    <location>
        <position position="213"/>
    </location>
    <ligand>
        <name>heme b</name>
        <dbReference type="ChEBI" id="CHEBI:60344"/>
    </ligand>
</feature>
<keyword evidence="2 5" id="KW-0479">Metal-binding</keyword>
<dbReference type="SUPFAM" id="SSF50814">
    <property type="entry name" value="Lipocalins"/>
    <property type="match status" value="1"/>
</dbReference>
<evidence type="ECO:0000256" key="2">
    <source>
        <dbReference type="ARBA" id="ARBA00022723"/>
    </source>
</evidence>
<accession>A0A7I7M4D7</accession>
<keyword evidence="3 5" id="KW-0408">Iron</keyword>
<evidence type="ECO:0000256" key="3">
    <source>
        <dbReference type="ARBA" id="ARBA00023004"/>
    </source>
</evidence>
<dbReference type="NCBIfam" id="NF045819">
    <property type="entry name" value="PeroxynitIsom"/>
    <property type="match status" value="1"/>
</dbReference>
<dbReference type="GO" id="GO:0062213">
    <property type="term" value="F:peroxynitrite isomerase activity"/>
    <property type="evidence" value="ECO:0007669"/>
    <property type="project" value="UniProtKB-UniRule"/>
</dbReference>
<reference evidence="7 8" key="1">
    <citation type="journal article" date="2019" name="Emerg. Microbes Infect.">
        <title>Comprehensive subspecies identification of 175 nontuberculous mycobacteria species based on 7547 genomic profiles.</title>
        <authorList>
            <person name="Matsumoto Y."/>
            <person name="Kinjo T."/>
            <person name="Motooka D."/>
            <person name="Nabeya D."/>
            <person name="Jung N."/>
            <person name="Uechi K."/>
            <person name="Horii T."/>
            <person name="Iida T."/>
            <person name="Fujita J."/>
            <person name="Nakamura S."/>
        </authorList>
    </citation>
    <scope>NUCLEOTIDE SEQUENCE [LARGE SCALE GENOMIC DNA]</scope>
    <source>
        <strain evidence="7 8">JCM 13323</strain>
    </source>
</reference>
<feature type="binding site" description="axial binding residue" evidence="5">
    <location>
        <position position="245"/>
    </location>
    <ligand>
        <name>heme b</name>
        <dbReference type="ChEBI" id="CHEBI:60344"/>
    </ligand>
    <ligandPart>
        <name>Fe</name>
        <dbReference type="ChEBI" id="CHEBI:18248"/>
    </ligandPart>
</feature>
<comment type="cofactor">
    <cofactor evidence="5">
        <name>heme b</name>
        <dbReference type="ChEBI" id="CHEBI:60344"/>
    </cofactor>
    <text evidence="5">Binds 1 heme b group per subunit, that coordinates a highly solvent-exposed Fe(III) atom.</text>
</comment>
<proteinExistence type="inferred from homology"/>
<comment type="domain">
    <text evidence="5">Forms a 10-stranded antiparallel beta-barrel structure able to accommodate a hydrophobic ligand in its interior. In fact, this fold hosts the heme group, which is located in a wide surface cleft.</text>
</comment>
<comment type="similarity">
    <text evidence="5">Belongs to the nitrobindin family.</text>
</comment>
<dbReference type="KEGG" id="mpsc:MPSYJ_05060"/>
<organism evidence="7 8">
    <name type="scientific">Mycolicibacterium psychrotolerans</name>
    <dbReference type="NCBI Taxonomy" id="216929"/>
    <lineage>
        <taxon>Bacteria</taxon>
        <taxon>Bacillati</taxon>
        <taxon>Actinomycetota</taxon>
        <taxon>Actinomycetes</taxon>
        <taxon>Mycobacteriales</taxon>
        <taxon>Mycobacteriaceae</taxon>
        <taxon>Mycolicibacterium</taxon>
    </lineage>
</organism>
<dbReference type="Proteomes" id="UP000466514">
    <property type="component" value="Chromosome"/>
</dbReference>
<feature type="short sequence motif" description="GXWXGXG" evidence="5">
    <location>
        <begin position="110"/>
        <end position="116"/>
    </location>
</feature>
<dbReference type="GO" id="GO:0020037">
    <property type="term" value="F:heme binding"/>
    <property type="evidence" value="ECO:0007669"/>
    <property type="project" value="UniProtKB-UniRule"/>
</dbReference>
<evidence type="ECO:0000259" key="6">
    <source>
        <dbReference type="Pfam" id="PF08768"/>
    </source>
</evidence>
<feature type="binding site" evidence="5">
    <location>
        <position position="122"/>
    </location>
    <ligand>
        <name>heme b</name>
        <dbReference type="ChEBI" id="CHEBI:60344"/>
    </ligand>
</feature>
<gene>
    <name evidence="7" type="ORF">MPSYJ_05060</name>
</gene>
<comment type="pathway">
    <text evidence="5">Nitrogen metabolism.</text>
</comment>
<comment type="function">
    <text evidence="5">Heme-binding protein able to scavenge peroxynitrite and to protect free L-tyrosine against peroxynitrite-mediated nitration, by acting as a peroxynitrite isomerase that converts peroxynitrite to nitrate. Therefore, this protein likely plays a role in peroxynitrite sensing and in the detoxification of reactive nitrogen and oxygen species (RNS and ROS, respectively). Is able to bind nitric oxide (NO) in vitro, but may act as a sensor of peroxynitrite levels in vivo.</text>
</comment>
<dbReference type="InterPro" id="IPR054873">
    <property type="entry name" value="PeroxynitIsom"/>
</dbReference>